<gene>
    <name evidence="1" type="ORF">NCTC10736_03936</name>
</gene>
<evidence type="ECO:0000313" key="2">
    <source>
        <dbReference type="Proteomes" id="UP000255061"/>
    </source>
</evidence>
<proteinExistence type="predicted"/>
<evidence type="ECO:0000313" key="1">
    <source>
        <dbReference type="EMBL" id="SUJ08544.1"/>
    </source>
</evidence>
<organism evidence="1 2">
    <name type="scientific">Shewanella morhuae</name>
    <dbReference type="NCBI Taxonomy" id="365591"/>
    <lineage>
        <taxon>Bacteria</taxon>
        <taxon>Pseudomonadati</taxon>
        <taxon>Pseudomonadota</taxon>
        <taxon>Gammaproteobacteria</taxon>
        <taxon>Alteromonadales</taxon>
        <taxon>Shewanellaceae</taxon>
        <taxon>Shewanella</taxon>
    </lineage>
</organism>
<dbReference type="Proteomes" id="UP000255061">
    <property type="component" value="Unassembled WGS sequence"/>
</dbReference>
<accession>A0A380BXM7</accession>
<reference evidence="1 2" key="1">
    <citation type="submission" date="2018-06" db="EMBL/GenBank/DDBJ databases">
        <authorList>
            <consortium name="Pathogen Informatics"/>
            <person name="Doyle S."/>
        </authorList>
    </citation>
    <scope>NUCLEOTIDE SEQUENCE [LARGE SCALE GENOMIC DNA]</scope>
    <source>
        <strain evidence="1 2">NCTC10736</strain>
    </source>
</reference>
<dbReference type="AlphaFoldDB" id="A0A380BXM7"/>
<sequence>MNVCENCNEKPLQLSFLVADTGKCSICGNTAECWDKELIDMYHAIGLSDNQISSRR</sequence>
<dbReference type="EMBL" id="UGYV01000004">
    <property type="protein sequence ID" value="SUJ08544.1"/>
    <property type="molecule type" value="Genomic_DNA"/>
</dbReference>
<name>A0A380BXM7_9GAMM</name>
<protein>
    <submittedName>
        <fullName evidence="1">Uncharacterized protein</fullName>
    </submittedName>
</protein>